<dbReference type="InterPro" id="IPR001133">
    <property type="entry name" value="NADH_UbQ_OxRdtase_chain4L/K"/>
</dbReference>
<evidence type="ECO:0000256" key="2">
    <source>
        <dbReference type="ARBA" id="ARBA00004141"/>
    </source>
</evidence>
<dbReference type="Pfam" id="PF00420">
    <property type="entry name" value="Oxidored_q2"/>
    <property type="match status" value="1"/>
</dbReference>
<comment type="function">
    <text evidence="1">NDH-1 shuttles electrons from NADH, via FMN and iron-sulfur (Fe-S) centers, to quinones in the respiratory chain. The immediate electron acceptor for the enzyme in this species is believed to be ubiquinone. Couples the redox reaction to proton translocation (for every two electrons transferred, four hydrogen ions are translocated across the cytoplasmic membrane), and thus conserves the redox energy in a proton gradient.</text>
</comment>
<feature type="transmembrane region" description="Helical" evidence="10">
    <location>
        <begin position="6"/>
        <end position="24"/>
    </location>
</feature>
<proteinExistence type="inferred from homology"/>
<evidence type="ECO:0000256" key="8">
    <source>
        <dbReference type="ARBA" id="ARBA00022989"/>
    </source>
</evidence>
<feature type="transmembrane region" description="Helical" evidence="10">
    <location>
        <begin position="61"/>
        <end position="81"/>
    </location>
</feature>
<dbReference type="GO" id="GO:0042773">
    <property type="term" value="P:ATP synthesis coupled electron transport"/>
    <property type="evidence" value="ECO:0007669"/>
    <property type="project" value="InterPro"/>
</dbReference>
<dbReference type="GO" id="GO:0005886">
    <property type="term" value="C:plasma membrane"/>
    <property type="evidence" value="ECO:0007669"/>
    <property type="project" value="UniProtKB-SubCell"/>
</dbReference>
<comment type="function">
    <text evidence="10">NDH-1 shuttles electrons from NADH, via FMN and iron-sulfur (Fe-S) centers, to quinones in the respiratory chain. The immediate electron acceptor for the enzyme in this species is believed to be a menaquinone. Couples the redox reaction to proton translocation (for every two electrons transferred, four hydrogen ions are translocated across the cytoplasmic membrane), and thus conserves the redox energy in a proton gradient.</text>
</comment>
<evidence type="ECO:0000256" key="10">
    <source>
        <dbReference type="HAMAP-Rule" id="MF_01456"/>
    </source>
</evidence>
<keyword evidence="7 10" id="KW-1278">Translocase</keyword>
<evidence type="ECO:0000313" key="12">
    <source>
        <dbReference type="Proteomes" id="UP001155483"/>
    </source>
</evidence>
<evidence type="ECO:0000256" key="4">
    <source>
        <dbReference type="ARBA" id="ARBA00022448"/>
    </source>
</evidence>
<evidence type="ECO:0000256" key="1">
    <source>
        <dbReference type="ARBA" id="ARBA00002378"/>
    </source>
</evidence>
<keyword evidence="9 10" id="KW-0472">Membrane</keyword>
<keyword evidence="8 10" id="KW-1133">Transmembrane helix</keyword>
<dbReference type="NCBIfam" id="NF004319">
    <property type="entry name" value="PRK05715.1-1"/>
    <property type="match status" value="1"/>
</dbReference>
<evidence type="ECO:0000256" key="6">
    <source>
        <dbReference type="ARBA" id="ARBA00022719"/>
    </source>
</evidence>
<dbReference type="GO" id="GO:0050136">
    <property type="term" value="F:NADH dehydrogenase (quinone) (non-electrogenic) activity"/>
    <property type="evidence" value="ECO:0007669"/>
    <property type="project" value="UniProtKB-UniRule"/>
</dbReference>
<dbReference type="Gene3D" id="1.10.287.3510">
    <property type="match status" value="1"/>
</dbReference>
<accession>A0A9X2XNF8</accession>
<comment type="catalytic activity">
    <reaction evidence="10">
        <text>a quinone + NADH + 5 H(+)(in) = a quinol + NAD(+) + 4 H(+)(out)</text>
        <dbReference type="Rhea" id="RHEA:57888"/>
        <dbReference type="ChEBI" id="CHEBI:15378"/>
        <dbReference type="ChEBI" id="CHEBI:24646"/>
        <dbReference type="ChEBI" id="CHEBI:57540"/>
        <dbReference type="ChEBI" id="CHEBI:57945"/>
        <dbReference type="ChEBI" id="CHEBI:132124"/>
    </reaction>
</comment>
<evidence type="ECO:0000256" key="5">
    <source>
        <dbReference type="ARBA" id="ARBA00022692"/>
    </source>
</evidence>
<keyword evidence="10" id="KW-1003">Cell membrane</keyword>
<keyword evidence="11" id="KW-0560">Oxidoreductase</keyword>
<comment type="similarity">
    <text evidence="3 10">Belongs to the complex I subunit 4L family.</text>
</comment>
<protein>
    <recommendedName>
        <fullName evidence="10">NADH-quinone oxidoreductase subunit K</fullName>
        <ecNumber evidence="10">7.1.1.-</ecNumber>
    </recommendedName>
    <alternativeName>
        <fullName evidence="10">NADH dehydrogenase I subunit K</fullName>
    </alternativeName>
    <alternativeName>
        <fullName evidence="10">NDH-1 subunit K</fullName>
    </alternativeName>
</protein>
<dbReference type="GO" id="GO:0030964">
    <property type="term" value="C:NADH dehydrogenase complex"/>
    <property type="evidence" value="ECO:0007669"/>
    <property type="project" value="TreeGrafter"/>
</dbReference>
<dbReference type="Proteomes" id="UP001155483">
    <property type="component" value="Unassembled WGS sequence"/>
</dbReference>
<comment type="subcellular location">
    <subcellularLocation>
        <location evidence="10">Cell membrane</location>
        <topology evidence="10">Multi-pass membrane protein</topology>
    </subcellularLocation>
    <subcellularLocation>
        <location evidence="2">Membrane</location>
        <topology evidence="2">Multi-pass membrane protein</topology>
    </subcellularLocation>
</comment>
<dbReference type="PANTHER" id="PTHR11434">
    <property type="entry name" value="NADH-UBIQUINONE OXIDOREDUCTASE SUBUNIT ND4L"/>
    <property type="match status" value="1"/>
</dbReference>
<dbReference type="FunFam" id="1.10.287.3510:FF:000001">
    <property type="entry name" value="NADH-quinone oxidoreductase subunit K"/>
    <property type="match status" value="1"/>
</dbReference>
<keyword evidence="12" id="KW-1185">Reference proteome</keyword>
<dbReference type="EC" id="7.1.1.-" evidence="10"/>
<keyword evidence="5 10" id="KW-0812">Transmembrane</keyword>
<dbReference type="GO" id="GO:0048038">
    <property type="term" value="F:quinone binding"/>
    <property type="evidence" value="ECO:0007669"/>
    <property type="project" value="UniProtKB-KW"/>
</dbReference>
<dbReference type="RefSeq" id="WP_279295543.1">
    <property type="nucleotide sequence ID" value="NZ_JAOTIF010000001.1"/>
</dbReference>
<evidence type="ECO:0000256" key="7">
    <source>
        <dbReference type="ARBA" id="ARBA00022967"/>
    </source>
</evidence>
<dbReference type="PANTHER" id="PTHR11434:SF16">
    <property type="entry name" value="NADH-UBIQUINONE OXIDOREDUCTASE CHAIN 4L"/>
    <property type="match status" value="1"/>
</dbReference>
<reference evidence="11" key="1">
    <citation type="submission" date="2022-09" db="EMBL/GenBank/DDBJ databases">
        <authorList>
            <person name="Yuan C."/>
            <person name="Ke Z."/>
        </authorList>
    </citation>
    <scope>NUCLEOTIDE SEQUENCE</scope>
    <source>
        <strain evidence="11">LB-8</strain>
    </source>
</reference>
<keyword evidence="10" id="KW-0520">NAD</keyword>
<dbReference type="AlphaFoldDB" id="A0A9X2XNF8"/>
<comment type="caution">
    <text evidence="11">The sequence shown here is derived from an EMBL/GenBank/DDBJ whole genome shotgun (WGS) entry which is preliminary data.</text>
</comment>
<dbReference type="NCBIfam" id="NF004320">
    <property type="entry name" value="PRK05715.1-2"/>
    <property type="match status" value="1"/>
</dbReference>
<dbReference type="EMBL" id="JAOTIF010000001">
    <property type="protein sequence ID" value="MCU7548099.1"/>
    <property type="molecule type" value="Genomic_DNA"/>
</dbReference>
<reference evidence="11" key="2">
    <citation type="submission" date="2023-04" db="EMBL/GenBank/DDBJ databases">
        <title>Paracnuella aquatica gen. nov., sp. nov., a member of the family Chitinophagaceae isolated from a hot spring.</title>
        <authorList>
            <person name="Wang C."/>
        </authorList>
    </citation>
    <scope>NUCLEOTIDE SEQUENCE</scope>
    <source>
        <strain evidence="11">LB-8</strain>
    </source>
</reference>
<evidence type="ECO:0000256" key="9">
    <source>
        <dbReference type="ARBA" id="ARBA00023136"/>
    </source>
</evidence>
<dbReference type="HAMAP" id="MF_01456">
    <property type="entry name" value="NDH1_NuoK"/>
    <property type="match status" value="1"/>
</dbReference>
<gene>
    <name evidence="10 11" type="primary">nuoK</name>
    <name evidence="11" type="ORF">OCK74_03185</name>
</gene>
<name>A0A9X2XNF8_9BACT</name>
<keyword evidence="4 10" id="KW-0813">Transport</keyword>
<dbReference type="InterPro" id="IPR039428">
    <property type="entry name" value="NUOK/Mnh_C1-like"/>
</dbReference>
<evidence type="ECO:0000256" key="3">
    <source>
        <dbReference type="ARBA" id="ARBA00010519"/>
    </source>
</evidence>
<feature type="transmembrane region" description="Helical" evidence="10">
    <location>
        <begin position="31"/>
        <end position="55"/>
    </location>
</feature>
<keyword evidence="6 10" id="KW-0874">Quinone</keyword>
<evidence type="ECO:0000313" key="11">
    <source>
        <dbReference type="EMBL" id="MCU7548099.1"/>
    </source>
</evidence>
<organism evidence="11 12">
    <name type="scientific">Paraflavisolibacter caeni</name>
    <dbReference type="NCBI Taxonomy" id="2982496"/>
    <lineage>
        <taxon>Bacteria</taxon>
        <taxon>Pseudomonadati</taxon>
        <taxon>Bacteroidota</taxon>
        <taxon>Chitinophagia</taxon>
        <taxon>Chitinophagales</taxon>
        <taxon>Chitinophagaceae</taxon>
        <taxon>Paraflavisolibacter</taxon>
    </lineage>
</organism>
<sequence>MPFNPQAVLIVAAILFVLGLVGVLTRKNIIFILVSVEIMLNAAGLAFVAAGARWGQPDGQVMFLFILAMAASEVSVGLALVMQTHRQHKTLDVQELRELRDKTEEYSSI</sequence>
<comment type="subunit">
    <text evidence="10">NDH-1 is composed of 14 different subunits. Subunits NuoA, H, J, K, L, M, N constitute the membrane sector of the complex.</text>
</comment>